<keyword evidence="1" id="KW-1133">Transmembrane helix</keyword>
<gene>
    <name evidence="2" type="ORF">GJ700_26290</name>
</gene>
<sequence>MDQPAYSLTIRSPAPMRAGAIGVSLFGAAVVLTSWINHPERWFVLQPGALFNLGIALLMLLLLGCILYRNLFGTEVLTLVKHGAEISATDGAIIDCRELTAIRLLPSPDLHSFDGKMAWLGIDDGRLLLVTRIGKVRFGSGLSERAAVDVFRQIEAFRRTA</sequence>
<proteinExistence type="predicted"/>
<evidence type="ECO:0000313" key="2">
    <source>
        <dbReference type="EMBL" id="MRV75231.1"/>
    </source>
</evidence>
<name>A0A7X2ISD7_9BURK</name>
<comment type="caution">
    <text evidence="2">The sequence shown here is derived from an EMBL/GenBank/DDBJ whole genome shotgun (WGS) entry which is preliminary data.</text>
</comment>
<keyword evidence="1" id="KW-0812">Transmembrane</keyword>
<keyword evidence="3" id="KW-1185">Reference proteome</keyword>
<protein>
    <submittedName>
        <fullName evidence="2">Uncharacterized protein</fullName>
    </submittedName>
</protein>
<accession>A0A7X2ISD7</accession>
<reference evidence="2 3" key="1">
    <citation type="submission" date="2019-11" db="EMBL/GenBank/DDBJ databases">
        <title>Novel species isolated from a subtropical stream in China.</title>
        <authorList>
            <person name="Lu H."/>
        </authorList>
    </citation>
    <scope>NUCLEOTIDE SEQUENCE [LARGE SCALE GENOMIC DNA]</scope>
    <source>
        <strain evidence="2 3">FT92W</strain>
    </source>
</reference>
<dbReference type="Proteomes" id="UP000446768">
    <property type="component" value="Unassembled WGS sequence"/>
</dbReference>
<organism evidence="2 3">
    <name type="scientific">Pseudoduganella rivuli</name>
    <dbReference type="NCBI Taxonomy" id="2666085"/>
    <lineage>
        <taxon>Bacteria</taxon>
        <taxon>Pseudomonadati</taxon>
        <taxon>Pseudomonadota</taxon>
        <taxon>Betaproteobacteria</taxon>
        <taxon>Burkholderiales</taxon>
        <taxon>Oxalobacteraceae</taxon>
        <taxon>Telluria group</taxon>
        <taxon>Pseudoduganella</taxon>
    </lineage>
</organism>
<evidence type="ECO:0000313" key="3">
    <source>
        <dbReference type="Proteomes" id="UP000446768"/>
    </source>
</evidence>
<dbReference type="RefSeq" id="WP_154379588.1">
    <property type="nucleotide sequence ID" value="NZ_WKJJ01000019.1"/>
</dbReference>
<feature type="transmembrane region" description="Helical" evidence="1">
    <location>
        <begin position="18"/>
        <end position="37"/>
    </location>
</feature>
<feature type="transmembrane region" description="Helical" evidence="1">
    <location>
        <begin position="49"/>
        <end position="68"/>
    </location>
</feature>
<keyword evidence="1" id="KW-0472">Membrane</keyword>
<evidence type="ECO:0000256" key="1">
    <source>
        <dbReference type="SAM" id="Phobius"/>
    </source>
</evidence>
<dbReference type="EMBL" id="WKJJ01000019">
    <property type="protein sequence ID" value="MRV75231.1"/>
    <property type="molecule type" value="Genomic_DNA"/>
</dbReference>
<dbReference type="AlphaFoldDB" id="A0A7X2ISD7"/>